<dbReference type="STRING" id="542832.A0A3M6VN63"/>
<dbReference type="InterPro" id="IPR015943">
    <property type="entry name" value="WD40/YVTN_repeat-like_dom_sf"/>
</dbReference>
<organism evidence="7 8">
    <name type="scientific">Peronospora effusa</name>
    <dbReference type="NCBI Taxonomy" id="542832"/>
    <lineage>
        <taxon>Eukaryota</taxon>
        <taxon>Sar</taxon>
        <taxon>Stramenopiles</taxon>
        <taxon>Oomycota</taxon>
        <taxon>Peronosporomycetes</taxon>
        <taxon>Peronosporales</taxon>
        <taxon>Peronosporaceae</taxon>
        <taxon>Peronospora</taxon>
    </lineage>
</organism>
<dbReference type="Proteomes" id="UP000282087">
    <property type="component" value="Unassembled WGS sequence"/>
</dbReference>
<protein>
    <submittedName>
        <fullName evidence="7">Uncharacterized protein</fullName>
    </submittedName>
</protein>
<dbReference type="GO" id="GO:0003730">
    <property type="term" value="F:mRNA 3'-UTR binding"/>
    <property type="evidence" value="ECO:0007669"/>
    <property type="project" value="TreeGrafter"/>
</dbReference>
<dbReference type="InterPro" id="IPR020472">
    <property type="entry name" value="WD40_PAC1"/>
</dbReference>
<dbReference type="PROSITE" id="PS00678">
    <property type="entry name" value="WD_REPEATS_1"/>
    <property type="match status" value="2"/>
</dbReference>
<gene>
    <name evidence="7" type="ORF">DD238_000744</name>
</gene>
<name>A0A3M6VN63_9STRA</name>
<dbReference type="GO" id="GO:0032797">
    <property type="term" value="C:SMN complex"/>
    <property type="evidence" value="ECO:0007669"/>
    <property type="project" value="TreeGrafter"/>
</dbReference>
<dbReference type="InterPro" id="IPR036322">
    <property type="entry name" value="WD40_repeat_dom_sf"/>
</dbReference>
<dbReference type="SMART" id="SM00320">
    <property type="entry name" value="WD40"/>
    <property type="match status" value="10"/>
</dbReference>
<evidence type="ECO:0000313" key="7">
    <source>
        <dbReference type="EMBL" id="RMX67752.1"/>
    </source>
</evidence>
<evidence type="ECO:0000256" key="4">
    <source>
        <dbReference type="SAM" id="Coils"/>
    </source>
</evidence>
<dbReference type="SUPFAM" id="SSF50978">
    <property type="entry name" value="WD40 repeat-like"/>
    <property type="match status" value="1"/>
</dbReference>
<dbReference type="PROSITE" id="PS50294">
    <property type="entry name" value="WD_REPEATS_REGION"/>
    <property type="match status" value="1"/>
</dbReference>
<dbReference type="PROSITE" id="PS50082">
    <property type="entry name" value="WD_REPEATS_2"/>
    <property type="match status" value="3"/>
</dbReference>
<dbReference type="EMBL" id="QLLG01000158">
    <property type="protein sequence ID" value="RMX67752.1"/>
    <property type="molecule type" value="Genomic_DNA"/>
</dbReference>
<dbReference type="Gene3D" id="2.130.10.10">
    <property type="entry name" value="YVTN repeat-like/Quinoprotein amine dehydrogenase"/>
    <property type="match status" value="2"/>
</dbReference>
<feature type="domain" description="Gem-associated protein 5 TPR" evidence="6">
    <location>
        <begin position="940"/>
        <end position="1136"/>
    </location>
</feature>
<reference evidence="7 8" key="1">
    <citation type="submission" date="2018-06" db="EMBL/GenBank/DDBJ databases">
        <title>Comparative genomics of downy mildews reveals potential adaptations to biotrophy.</title>
        <authorList>
            <person name="Fletcher K."/>
            <person name="Klosterman S.J."/>
            <person name="Derevnina L."/>
            <person name="Martin F."/>
            <person name="Koike S."/>
            <person name="Reyes Chin-Wo S."/>
            <person name="Mou B."/>
            <person name="Michelmore R."/>
        </authorList>
    </citation>
    <scope>NUCLEOTIDE SEQUENCE [LARGE SCALE GENOMIC DNA]</scope>
    <source>
        <strain evidence="7 8">R14</strain>
    </source>
</reference>
<evidence type="ECO:0000259" key="5">
    <source>
        <dbReference type="Pfam" id="PF12894"/>
    </source>
</evidence>
<keyword evidence="4" id="KW-0175">Coiled coil</keyword>
<dbReference type="PRINTS" id="PR00320">
    <property type="entry name" value="GPROTEINBRPT"/>
</dbReference>
<keyword evidence="8" id="KW-1185">Reference proteome</keyword>
<accession>A0A3M6VN63</accession>
<sequence length="1581" mass="175829">MNHQAEELRMDELIPGGRVRAGMHGSLHSIYGKTHKYLFPPSANWYCSKICDWGQSDVFGVLFAFGAKNSVFIYQVEREGVDKWAMREEEEVIENQEVHEAAAVSDSRVKVSFFAQLVRGKRDRRVTAIQFLMDTTGMLRLICGGEEGSVQIWDVSSLTMIEQHRKHKVEVTAVTASAMLDANFVVTGDRQGQISAWERDVGKVSVFMPISGDGIHSMAISPYDKALIAVGFRSGVLCLVDATKGTVRHRLAGHDQEVQCAAWKLTVRNRFAGERLIIPPDQEVWLASSSRDKTIKVWKVSLSGAKDPELDQVLRLPTGKQGMSYTQTKQLWLPIAWSLNSLKKTVDKHSLWSGSFDGSLLRWEWNVATIDAQRKEGKNRRTTCKPVVVKGGHSRMLFCIAMVPPRDSGTDANKAVSMLTVSLDRELRLWKENLSSKPSAATCVEKLSGLGGHVYSVSYNAATGLVAAGIGDQTIRLWQLGTNASCVTSAYQCDLLWKGLQSKITCVLWHPFRQSLLAYGMEDGRIGVYDVQTKTYTHFRTSHDEEVQQLRWIVRKPKNADGSDKGDNSFLASIKQLEAAQAKGQCLESALVAQENETRRCNGDDLKVFLWSCDTGGALLESNADVVDQKSRNITLHNVAFEWDEQCELVAIGRANGIVEVMRWEEGAYDNSRVVHRFHEHLTSVTCLAWGKGTDASLLASGGQDGKIFIYSCKMATTCTTQATAIKVGEVVQERRLLGSLAGHSNKILALRWWSSDKSQSLLASSSADGTVQVWNLASFQREAYFNYHVGRVLSLDWVLPYTLVTGGEDQTLRFWDFKEQQKEALPRLKKHGKVKQPHKVDTLSTSPLADHTSVEIQSGDTTSSKTSQELLLTGNCNAKLVTNKAPKKKCMLLFHSKTQLTPTEIASACCSVASVKPKASGTMPAKDADEPIGNLLAHTDRVSLRGFFTSECHRFREKREWESLAKTLLIQGNITEALRIVAKEGALTPTWLSYAPVAGMDVWREMTNLYAHQLDTQGDKIAAAFHFLSIAKIRSAVACLVSADAYKEALALIRSRLGPCDPLLHDTLWKYADFLGVRGCHGEAALALLNIGSVKAKTRAVHTLVSTGDMIYVESALDVLLAALESQEKVAEEYEADRQNDVEKLSFPASFFISIASQALVKARLDIAETAGYLLQSCLAGASSSASHRLTWCLLGILKSLDEHQLAHYVINEADDEVVAERVDILLQSDSPESVREFFEFLTQPRVNENDGDGDGDDRLYDLIVEEYAFSNLEKGKQCKQWLLDRADHFWYQVLSVCRRCGYWFDTEGDVHIQEAQDVLLEASCFSEIEKAAAISAREAQDDSTISSLLQVGQKLLRFVMDVMSTSFIGALEHMQEIFLLLAQDKIVTSTRDTNAISLISQRASYPIASAECLDIMLLLYPGSFASPEKLPQCGELAEEQLDTLVLWSSVLLSQCKLFVASLTPVAKKNKRTDVQSLIQSLLHRLRFWFLHDKVTTSFSQSLMNAGIQLQLRMVLNEVLVAISRPTTSQEEDGRCHADGRQAEQKEAASEYMSKKQALIDDVEDIRSRLKWSDDGKMQD</sequence>
<feature type="repeat" description="WD" evidence="3">
    <location>
        <begin position="741"/>
        <end position="785"/>
    </location>
</feature>
<feature type="repeat" description="WD" evidence="3">
    <location>
        <begin position="786"/>
        <end position="826"/>
    </location>
</feature>
<dbReference type="InterPro" id="IPR011047">
    <property type="entry name" value="Quinoprotein_ADH-like_sf"/>
</dbReference>
<evidence type="ECO:0000259" key="6">
    <source>
        <dbReference type="Pfam" id="PF23774"/>
    </source>
</evidence>
<dbReference type="GO" id="GO:0005634">
    <property type="term" value="C:nucleus"/>
    <property type="evidence" value="ECO:0007669"/>
    <property type="project" value="TreeGrafter"/>
</dbReference>
<dbReference type="InterPro" id="IPR024977">
    <property type="entry name" value="Apc4-like_WD40_dom"/>
</dbReference>
<dbReference type="InterPro" id="IPR019775">
    <property type="entry name" value="WD40_repeat_CS"/>
</dbReference>
<keyword evidence="1 3" id="KW-0853">WD repeat</keyword>
<dbReference type="VEuPathDB" id="FungiDB:DD237_001609"/>
<dbReference type="Pfam" id="PF23774">
    <property type="entry name" value="TPR_GEMI5"/>
    <property type="match status" value="1"/>
</dbReference>
<evidence type="ECO:0000256" key="1">
    <source>
        <dbReference type="ARBA" id="ARBA00022574"/>
    </source>
</evidence>
<comment type="caution">
    <text evidence="7">The sequence shown here is derived from an EMBL/GenBank/DDBJ whole genome shotgun (WGS) entry which is preliminary data.</text>
</comment>
<dbReference type="Pfam" id="PF12894">
    <property type="entry name" value="ANAPC4_WD40"/>
    <property type="match status" value="1"/>
</dbReference>
<evidence type="ECO:0000313" key="8">
    <source>
        <dbReference type="Proteomes" id="UP000282087"/>
    </source>
</evidence>
<dbReference type="PANTHER" id="PTHR46362:SF1">
    <property type="entry name" value="GEM-ASSOCIATED PROTEIN 5"/>
    <property type="match status" value="1"/>
</dbReference>
<dbReference type="PANTHER" id="PTHR46362">
    <property type="entry name" value="GEM-ASSOCIATED PROTEIN 5"/>
    <property type="match status" value="1"/>
</dbReference>
<dbReference type="InterPro" id="IPR056421">
    <property type="entry name" value="TPR_GEMI5"/>
</dbReference>
<feature type="coiled-coil region" evidence="4">
    <location>
        <begin position="1118"/>
        <end position="1145"/>
    </location>
</feature>
<evidence type="ECO:0000256" key="2">
    <source>
        <dbReference type="ARBA" id="ARBA00022737"/>
    </source>
</evidence>
<dbReference type="InterPro" id="IPR001680">
    <property type="entry name" value="WD40_rpt"/>
</dbReference>
<proteinExistence type="predicted"/>
<dbReference type="InterPro" id="IPR052640">
    <property type="entry name" value="Gemin-5"/>
</dbReference>
<feature type="repeat" description="WD" evidence="3">
    <location>
        <begin position="447"/>
        <end position="488"/>
    </location>
</feature>
<dbReference type="SUPFAM" id="SSF50998">
    <property type="entry name" value="Quinoprotein alcohol dehydrogenase-like"/>
    <property type="match status" value="1"/>
</dbReference>
<feature type="domain" description="Anaphase-promoting complex subunit 4-like WD40" evidence="5">
    <location>
        <begin position="496"/>
        <end position="554"/>
    </location>
</feature>
<dbReference type="Pfam" id="PF00400">
    <property type="entry name" value="WD40"/>
    <property type="match status" value="5"/>
</dbReference>
<evidence type="ECO:0000256" key="3">
    <source>
        <dbReference type="PROSITE-ProRule" id="PRU00221"/>
    </source>
</evidence>
<keyword evidence="2" id="KW-0677">Repeat</keyword>
<dbReference type="GO" id="GO:0000387">
    <property type="term" value="P:spliceosomal snRNP assembly"/>
    <property type="evidence" value="ECO:0007669"/>
    <property type="project" value="TreeGrafter"/>
</dbReference>